<keyword evidence="8" id="KW-0408">Iron</keyword>
<keyword evidence="13" id="KW-1185">Reference proteome</keyword>
<proteinExistence type="inferred from homology"/>
<keyword evidence="9" id="KW-0411">Iron-sulfur</keyword>
<organism evidence="12 13">
    <name type="scientific">Reyranella aquatilis</name>
    <dbReference type="NCBI Taxonomy" id="2035356"/>
    <lineage>
        <taxon>Bacteria</taxon>
        <taxon>Pseudomonadati</taxon>
        <taxon>Pseudomonadota</taxon>
        <taxon>Alphaproteobacteria</taxon>
        <taxon>Hyphomicrobiales</taxon>
        <taxon>Reyranellaceae</taxon>
        <taxon>Reyranella</taxon>
    </lineage>
</organism>
<dbReference type="EMBL" id="JAJISD010000006">
    <property type="protein sequence ID" value="MCC8430186.1"/>
    <property type="molecule type" value="Genomic_DNA"/>
</dbReference>
<dbReference type="InterPro" id="IPR009010">
    <property type="entry name" value="Asp_de-COase-like_dom_sf"/>
</dbReference>
<evidence type="ECO:0000259" key="11">
    <source>
        <dbReference type="PROSITE" id="PS51669"/>
    </source>
</evidence>
<evidence type="ECO:0000256" key="7">
    <source>
        <dbReference type="ARBA" id="ARBA00023002"/>
    </source>
</evidence>
<keyword evidence="6" id="KW-0479">Metal-binding</keyword>
<dbReference type="Gene3D" id="1.10.10.1100">
    <property type="entry name" value="BFD-like [2Fe-2S]-binding domain"/>
    <property type="match status" value="1"/>
</dbReference>
<name>A0ABS8KX89_9HYPH</name>
<comment type="similarity">
    <text evidence="3">Belongs to the prokaryotic molybdopterin-containing oxidoreductase family. NasA/NapA/NarB subfamily.</text>
</comment>
<gene>
    <name evidence="12" type="ORF">LJ725_14520</name>
</gene>
<dbReference type="RefSeq" id="WP_230551359.1">
    <property type="nucleotide sequence ID" value="NZ_JAJISD010000006.1"/>
</dbReference>
<dbReference type="CDD" id="cd02754">
    <property type="entry name" value="MopB_Nitrate-R-NapA-like"/>
    <property type="match status" value="1"/>
</dbReference>
<feature type="domain" description="4Fe-4S Mo/W bis-MGD-type" evidence="11">
    <location>
        <begin position="3"/>
        <end position="59"/>
    </location>
</feature>
<dbReference type="Gene3D" id="3.40.228.10">
    <property type="entry name" value="Dimethylsulfoxide Reductase, domain 2"/>
    <property type="match status" value="1"/>
</dbReference>
<evidence type="ECO:0000256" key="8">
    <source>
        <dbReference type="ARBA" id="ARBA00023004"/>
    </source>
</evidence>
<evidence type="ECO:0000256" key="9">
    <source>
        <dbReference type="ARBA" id="ARBA00023014"/>
    </source>
</evidence>
<keyword evidence="4" id="KW-0004">4Fe-4S</keyword>
<evidence type="ECO:0000256" key="5">
    <source>
        <dbReference type="ARBA" id="ARBA00022505"/>
    </source>
</evidence>
<evidence type="ECO:0000256" key="3">
    <source>
        <dbReference type="ARBA" id="ARBA00008747"/>
    </source>
</evidence>
<dbReference type="InterPro" id="IPR006657">
    <property type="entry name" value="MoPterin_dinucl-bd_dom"/>
</dbReference>
<evidence type="ECO:0000313" key="12">
    <source>
        <dbReference type="EMBL" id="MCC8430186.1"/>
    </source>
</evidence>
<evidence type="ECO:0000256" key="2">
    <source>
        <dbReference type="ARBA" id="ARBA00001966"/>
    </source>
</evidence>
<dbReference type="Gene3D" id="3.40.50.740">
    <property type="match status" value="1"/>
</dbReference>
<dbReference type="InterPro" id="IPR006963">
    <property type="entry name" value="Mopterin_OxRdtase_4Fe-4S_dom"/>
</dbReference>
<keyword evidence="7" id="KW-0560">Oxidoreductase</keyword>
<keyword evidence="10" id="KW-0534">Nitrate assimilation</keyword>
<evidence type="ECO:0000256" key="6">
    <source>
        <dbReference type="ARBA" id="ARBA00022723"/>
    </source>
</evidence>
<dbReference type="InterPro" id="IPR041957">
    <property type="entry name" value="CT_Nitrate-R-NapA-like"/>
</dbReference>
<comment type="cofactor">
    <cofactor evidence="1">
        <name>Mo-bis(molybdopterin guanine dinucleotide)</name>
        <dbReference type="ChEBI" id="CHEBI:60539"/>
    </cofactor>
</comment>
<evidence type="ECO:0000256" key="1">
    <source>
        <dbReference type="ARBA" id="ARBA00001942"/>
    </source>
</evidence>
<dbReference type="Pfam" id="PF01568">
    <property type="entry name" value="Molydop_binding"/>
    <property type="match status" value="1"/>
</dbReference>
<accession>A0ABS8KX89</accession>
<dbReference type="Proteomes" id="UP001198862">
    <property type="component" value="Unassembled WGS sequence"/>
</dbReference>
<evidence type="ECO:0000313" key="13">
    <source>
        <dbReference type="Proteomes" id="UP001198862"/>
    </source>
</evidence>
<dbReference type="InterPro" id="IPR006656">
    <property type="entry name" value="Mopterin_OxRdtase"/>
</dbReference>
<dbReference type="PANTHER" id="PTHR43105">
    <property type="entry name" value="RESPIRATORY NITRATE REDUCTASE"/>
    <property type="match status" value="1"/>
</dbReference>
<dbReference type="InterPro" id="IPR041854">
    <property type="entry name" value="BFD-like_2Fe2S-bd_dom_sf"/>
</dbReference>
<protein>
    <submittedName>
        <fullName evidence="12">Molybdopterin-dependent oxidoreductase</fullName>
    </submittedName>
</protein>
<dbReference type="Gene3D" id="2.40.40.20">
    <property type="match status" value="1"/>
</dbReference>
<dbReference type="PROSITE" id="PS51669">
    <property type="entry name" value="4FE4S_MOW_BIS_MGD"/>
    <property type="match status" value="1"/>
</dbReference>
<dbReference type="Pfam" id="PF04879">
    <property type="entry name" value="Molybdop_Fe4S4"/>
    <property type="match status" value="1"/>
</dbReference>
<evidence type="ECO:0000256" key="10">
    <source>
        <dbReference type="ARBA" id="ARBA00023063"/>
    </source>
</evidence>
<dbReference type="Pfam" id="PF04324">
    <property type="entry name" value="Fer2_BFD"/>
    <property type="match status" value="1"/>
</dbReference>
<keyword evidence="5" id="KW-0500">Molybdenum</keyword>
<dbReference type="CDD" id="cd02791">
    <property type="entry name" value="MopB_CT_Nitrate-R-NapA-like"/>
    <property type="match status" value="1"/>
</dbReference>
<comment type="cofactor">
    <cofactor evidence="2">
        <name>[4Fe-4S] cluster</name>
        <dbReference type="ChEBI" id="CHEBI:49883"/>
    </cofactor>
</comment>
<dbReference type="SUPFAM" id="SSF53706">
    <property type="entry name" value="Formate dehydrogenase/DMSO reductase, domains 1-3"/>
    <property type="match status" value="1"/>
</dbReference>
<dbReference type="Gene3D" id="2.20.25.90">
    <property type="entry name" value="ADC-like domains"/>
    <property type="match status" value="1"/>
</dbReference>
<dbReference type="Pfam" id="PF00384">
    <property type="entry name" value="Molybdopterin"/>
    <property type="match status" value="1"/>
</dbReference>
<dbReference type="SUPFAM" id="SSF50692">
    <property type="entry name" value="ADC-like"/>
    <property type="match status" value="1"/>
</dbReference>
<evidence type="ECO:0000256" key="4">
    <source>
        <dbReference type="ARBA" id="ARBA00022485"/>
    </source>
</evidence>
<reference evidence="12 13" key="1">
    <citation type="submission" date="2021-11" db="EMBL/GenBank/DDBJ databases">
        <authorList>
            <person name="Lee D.-H."/>
            <person name="Kim S.-B."/>
        </authorList>
    </citation>
    <scope>NUCLEOTIDE SEQUENCE [LARGE SCALE GENOMIC DNA]</scope>
    <source>
        <strain evidence="12 13">KCTC 52223</strain>
    </source>
</reference>
<dbReference type="InterPro" id="IPR050123">
    <property type="entry name" value="Prok_molybdopt-oxidoreductase"/>
</dbReference>
<dbReference type="InterPro" id="IPR007419">
    <property type="entry name" value="BFD-like_2Fe2S-bd_dom"/>
</dbReference>
<comment type="caution">
    <text evidence="12">The sequence shown here is derived from an EMBL/GenBank/DDBJ whole genome shotgun (WGS) entry which is preliminary data.</text>
</comment>
<dbReference type="PANTHER" id="PTHR43105:SF9">
    <property type="entry name" value="NADPH-FE(3+) OXIDOREDUCTASE SUBUNIT ALPHA"/>
    <property type="match status" value="1"/>
</dbReference>
<sequence>MTAAGVHTTCPYCGVGCGIVATPDGRGGAGIAADHDHPANQGRLCSKGAALGETLSLEDRLLHPEIDGRRVSWDVALDTVADGFRRTIAEHGPDAVAFYVSGQLLTEDYYAANKLIKGFLGTANIDTNSRLCMASSVAGHKRAFGSDTVPGRYEDFELADLVVLVGSNLAWCHPVLFQRIEAAKRARPSMKVVVVDPRRTETCDIADLHLALKPGSDVALFNVLLAGLSARGATDGRFVAQHTSGLAEALAVAQATDAAACGLAASDLATFLDWFARSEKAVTLYSQGVNQSSAGVDKVNAIINCHLLTGRIGRAGMGPFSITGQPNAMGGREVGALSNTLAAHMDFGPAEIDRVARFWGAPRMATRPGLKAVELFDAVRAGRIKAVWIMATNPVDSLPDADAVRAALRACDLSIVSEAIRATDTVDACRIRLPALAWAEKDGTVTNSERGISRQRPFLPPPGEAKQDWWILSEVAKRLGYGQAFAWRGVADIFREHAALSAFENAGTRDFDIGDCAALDDAAYDSLRPFTWGGASDKRFFGDGGFFHADRRARFIATTARAPVNAPQAARPMILNTGRVRDQWHTMTRTGKSVRLAGHRPEPTVELHPGDASARGLADGDIAEMSSAWGRSVMRVHASDSVRPGEAFAPMHWTAQVSRAGRINAAVNPAVDPISGQPELKHTPVEIRRLDMRWHGTILARRALMLPEISYWARMQGAGYHAYSVAGEQSFAVAQRMLAAAVRTTNPGPWLVGEKNVAAVISDGRVEAILSLTETHDAGARDRFAPFMALDRLSDAQRDQLLHGGTDMHRGGEICACFGVSCGAVEAAIADGATSLAAIGAQTQAGTSCGSCRPELRALLRKARLAKAA</sequence>
<dbReference type="SMART" id="SM00926">
    <property type="entry name" value="Molybdop_Fe4S4"/>
    <property type="match status" value="1"/>
</dbReference>